<dbReference type="PROSITE" id="PS50305">
    <property type="entry name" value="SIRTUIN"/>
    <property type="match status" value="1"/>
</dbReference>
<evidence type="ECO:0000256" key="3">
    <source>
        <dbReference type="ARBA" id="ARBA00022679"/>
    </source>
</evidence>
<dbReference type="InterPro" id="IPR029035">
    <property type="entry name" value="DHS-like_NAD/FAD-binding_dom"/>
</dbReference>
<dbReference type="InterPro" id="IPR003000">
    <property type="entry name" value="Sirtuin"/>
</dbReference>
<dbReference type="PANTHER" id="PTHR11085:SF10">
    <property type="entry name" value="NAD-DEPENDENT PROTEIN DEACYLASE SIRTUIN-5, MITOCHONDRIAL-RELATED"/>
    <property type="match status" value="1"/>
</dbReference>
<protein>
    <recommendedName>
        <fullName evidence="2">protein acetyllysine N-acetyltransferase</fullName>
        <ecNumber evidence="2">2.3.1.286</ecNumber>
    </recommendedName>
</protein>
<dbReference type="AlphaFoldDB" id="A0A9N9U9M5"/>
<evidence type="ECO:0000313" key="11">
    <source>
        <dbReference type="Proteomes" id="UP000754883"/>
    </source>
</evidence>
<dbReference type="Pfam" id="PF02146">
    <property type="entry name" value="SIR2"/>
    <property type="match status" value="1"/>
</dbReference>
<evidence type="ECO:0000256" key="6">
    <source>
        <dbReference type="ARBA" id="ARBA00023027"/>
    </source>
</evidence>
<dbReference type="PANTHER" id="PTHR11085">
    <property type="entry name" value="NAD-DEPENDENT PROTEIN DEACYLASE SIRTUIN-5, MITOCHONDRIAL-RELATED"/>
    <property type="match status" value="1"/>
</dbReference>
<sequence length="393" mass="43977">MAWTASTNPEQEYYEPVHSVDEKALQLADLIKQSKHFIVFTGAGISTSAGIPDFRGPDGTWTLQAQGRDRIGPTTDTLQAIPTLTHMALVELQNRGLLKHVISQNCDGLHRRSGILPENISELHGNNNREYCKDCGKDYIRDFHATATYQISVHDHRTGRQCSRCGGDLHDSIINFGEALPEDVLDIAFEHGQKTDLCIVLGSSLKVSPANEIPEQIGFRQHSLRWPATLAICNLQPTPHDDLPAIRIFAKTDDLMDKVMEHLEIPIPPFILRRHVTVTVKIENEAHITTLINVMGIDTDGTPASILRTVKLLDYDYCMVTEPFIASIGGPLQMETVVNIELEFMGHYCEPKLIVPHKFKGPGARECTYLLEYDPSTRQWEVTPETTVQSTHV</sequence>
<comment type="similarity">
    <text evidence="7">Belongs to the sirtuin family. Class IV subfamily.</text>
</comment>
<feature type="binding site" evidence="8">
    <location>
        <position position="165"/>
    </location>
    <ligand>
        <name>Zn(2+)</name>
        <dbReference type="ChEBI" id="CHEBI:29105"/>
    </ligand>
</feature>
<dbReference type="GO" id="GO:0005634">
    <property type="term" value="C:nucleus"/>
    <property type="evidence" value="ECO:0007669"/>
    <property type="project" value="TreeGrafter"/>
</dbReference>
<feature type="active site" description="Proton acceptor" evidence="8">
    <location>
        <position position="124"/>
    </location>
</feature>
<evidence type="ECO:0000256" key="1">
    <source>
        <dbReference type="ARBA" id="ARBA00006924"/>
    </source>
</evidence>
<comment type="similarity">
    <text evidence="1">Belongs to the sirtuin family. Class I subfamily.</text>
</comment>
<proteinExistence type="inferred from homology"/>
<dbReference type="SUPFAM" id="SSF52467">
    <property type="entry name" value="DHS-like NAD/FAD-binding domain"/>
    <property type="match status" value="1"/>
</dbReference>
<evidence type="ECO:0000256" key="7">
    <source>
        <dbReference type="ARBA" id="ARBA00038170"/>
    </source>
</evidence>
<dbReference type="GO" id="GO:0046872">
    <property type="term" value="F:metal ion binding"/>
    <property type="evidence" value="ECO:0007669"/>
    <property type="project" value="UniProtKB-KW"/>
</dbReference>
<dbReference type="GO" id="GO:0017136">
    <property type="term" value="F:histone deacetylase activity, NAD-dependent"/>
    <property type="evidence" value="ECO:0007669"/>
    <property type="project" value="TreeGrafter"/>
</dbReference>
<evidence type="ECO:0000256" key="8">
    <source>
        <dbReference type="PROSITE-ProRule" id="PRU00236"/>
    </source>
</evidence>
<feature type="binding site" evidence="8">
    <location>
        <position position="162"/>
    </location>
    <ligand>
        <name>Zn(2+)</name>
        <dbReference type="ChEBI" id="CHEBI:29105"/>
    </ligand>
</feature>
<keyword evidence="4 8" id="KW-0479">Metal-binding</keyword>
<evidence type="ECO:0000259" key="9">
    <source>
        <dbReference type="PROSITE" id="PS50305"/>
    </source>
</evidence>
<evidence type="ECO:0000256" key="4">
    <source>
        <dbReference type="ARBA" id="ARBA00022723"/>
    </source>
</evidence>
<dbReference type="Gene3D" id="2.20.28.200">
    <property type="match status" value="1"/>
</dbReference>
<dbReference type="Gene3D" id="3.40.50.1220">
    <property type="entry name" value="TPP-binding domain"/>
    <property type="match status" value="1"/>
</dbReference>
<reference evidence="10" key="1">
    <citation type="submission" date="2021-10" db="EMBL/GenBank/DDBJ databases">
        <authorList>
            <person name="Piombo E."/>
        </authorList>
    </citation>
    <scope>NUCLEOTIDE SEQUENCE</scope>
</reference>
<comment type="caution">
    <text evidence="10">The sequence shown here is derived from an EMBL/GenBank/DDBJ whole genome shotgun (WGS) entry which is preliminary data.</text>
</comment>
<evidence type="ECO:0000256" key="5">
    <source>
        <dbReference type="ARBA" id="ARBA00022833"/>
    </source>
</evidence>
<dbReference type="FunFam" id="3.40.50.1220:FF:000038">
    <property type="entry name" value="NAD-dependent protein deacetylase sirtuin-6 isoform X2"/>
    <property type="match status" value="1"/>
</dbReference>
<feature type="domain" description="Deacetylase sirtuin-type" evidence="9">
    <location>
        <begin position="17"/>
        <end position="266"/>
    </location>
</feature>
<organism evidence="10 11">
    <name type="scientific">Clonostachys byssicola</name>
    <dbReference type="NCBI Taxonomy" id="160290"/>
    <lineage>
        <taxon>Eukaryota</taxon>
        <taxon>Fungi</taxon>
        <taxon>Dikarya</taxon>
        <taxon>Ascomycota</taxon>
        <taxon>Pezizomycotina</taxon>
        <taxon>Sordariomycetes</taxon>
        <taxon>Hypocreomycetidae</taxon>
        <taxon>Hypocreales</taxon>
        <taxon>Bionectriaceae</taxon>
        <taxon>Clonostachys</taxon>
    </lineage>
</organism>
<dbReference type="EMBL" id="CABFNO020001394">
    <property type="protein sequence ID" value="CAG9985106.1"/>
    <property type="molecule type" value="Genomic_DNA"/>
</dbReference>
<accession>A0A9N9U9M5</accession>
<evidence type="ECO:0000256" key="2">
    <source>
        <dbReference type="ARBA" id="ARBA00012928"/>
    </source>
</evidence>
<evidence type="ECO:0000313" key="10">
    <source>
        <dbReference type="EMBL" id="CAG9985106.1"/>
    </source>
</evidence>
<feature type="binding site" evidence="8">
    <location>
        <position position="132"/>
    </location>
    <ligand>
        <name>Zn(2+)</name>
        <dbReference type="ChEBI" id="CHEBI:29105"/>
    </ligand>
</feature>
<dbReference type="Proteomes" id="UP000754883">
    <property type="component" value="Unassembled WGS sequence"/>
</dbReference>
<keyword evidence="5 8" id="KW-0862">Zinc</keyword>
<dbReference type="InterPro" id="IPR026590">
    <property type="entry name" value="Ssirtuin_cat_dom"/>
</dbReference>
<dbReference type="InterPro" id="IPR050134">
    <property type="entry name" value="NAD-dep_sirtuin_deacylases"/>
</dbReference>
<keyword evidence="6" id="KW-0520">NAD</keyword>
<keyword evidence="11" id="KW-1185">Reference proteome</keyword>
<name>A0A9N9U9M5_9HYPO</name>
<feature type="binding site" evidence="8">
    <location>
        <position position="135"/>
    </location>
    <ligand>
        <name>Zn(2+)</name>
        <dbReference type="ChEBI" id="CHEBI:29105"/>
    </ligand>
</feature>
<dbReference type="GO" id="GO:0070403">
    <property type="term" value="F:NAD+ binding"/>
    <property type="evidence" value="ECO:0007669"/>
    <property type="project" value="InterPro"/>
</dbReference>
<dbReference type="EC" id="2.3.1.286" evidence="2"/>
<dbReference type="OrthoDB" id="424302at2759"/>
<keyword evidence="3" id="KW-0808">Transferase</keyword>
<gene>
    <name evidence="10" type="ORF">CBYS24578_00006779</name>
</gene>